<feature type="compositionally biased region" description="Low complexity" evidence="1">
    <location>
        <begin position="27"/>
        <end position="38"/>
    </location>
</feature>
<accession>A0AA37T5U3</accession>
<comment type="caution">
    <text evidence="3">The sequence shown here is derived from an EMBL/GenBank/DDBJ whole genome shotgun (WGS) entry which is preliminary data.</text>
</comment>
<feature type="chain" id="PRO_5041453968" description="Lipoprotein" evidence="2">
    <location>
        <begin position="22"/>
        <end position="180"/>
    </location>
</feature>
<feature type="compositionally biased region" description="Gly residues" evidence="1">
    <location>
        <begin position="39"/>
        <end position="63"/>
    </location>
</feature>
<dbReference type="PROSITE" id="PS51257">
    <property type="entry name" value="PROKAR_LIPOPROTEIN"/>
    <property type="match status" value="1"/>
</dbReference>
<evidence type="ECO:0000313" key="4">
    <source>
        <dbReference type="Proteomes" id="UP001156870"/>
    </source>
</evidence>
<evidence type="ECO:0000313" key="3">
    <source>
        <dbReference type="EMBL" id="GLS25397.1"/>
    </source>
</evidence>
<reference evidence="3 4" key="1">
    <citation type="journal article" date="2014" name="Int. J. Syst. Evol. Microbiol.">
        <title>Complete genome sequence of Corynebacterium casei LMG S-19264T (=DSM 44701T), isolated from a smear-ripened cheese.</title>
        <authorList>
            <consortium name="US DOE Joint Genome Institute (JGI-PGF)"/>
            <person name="Walter F."/>
            <person name="Albersmeier A."/>
            <person name="Kalinowski J."/>
            <person name="Ruckert C."/>
        </authorList>
    </citation>
    <scope>NUCLEOTIDE SEQUENCE [LARGE SCALE GENOMIC DNA]</scope>
    <source>
        <strain evidence="3 4">NBRC 110095</strain>
    </source>
</reference>
<feature type="region of interest" description="Disordered" evidence="1">
    <location>
        <begin position="20"/>
        <end position="84"/>
    </location>
</feature>
<sequence length="180" mass="18274">MMYFKCFFVVLVLAMVGCGSDSDDSSDSPSGGDMTDGSPGDGSGGGSNDGGTGGGSDDGGSGGGDDDSGDDGSMDDPDNDMGQKVMMYISKGVIQCEFEGYKPEETAEQLTEAGLEVTASTCGEMTGVSVPDACGSGTTQINLHEVEGVRQDDAESMGFAPVYELIDERAGTGYVEVPCS</sequence>
<evidence type="ECO:0008006" key="5">
    <source>
        <dbReference type="Google" id="ProtNLM"/>
    </source>
</evidence>
<dbReference type="Proteomes" id="UP001156870">
    <property type="component" value="Unassembled WGS sequence"/>
</dbReference>
<organism evidence="3 4">
    <name type="scientific">Marinibactrum halimedae</name>
    <dbReference type="NCBI Taxonomy" id="1444977"/>
    <lineage>
        <taxon>Bacteria</taxon>
        <taxon>Pseudomonadati</taxon>
        <taxon>Pseudomonadota</taxon>
        <taxon>Gammaproteobacteria</taxon>
        <taxon>Cellvibrionales</taxon>
        <taxon>Cellvibrionaceae</taxon>
        <taxon>Marinibactrum</taxon>
    </lineage>
</organism>
<dbReference type="EMBL" id="BSPD01000030">
    <property type="protein sequence ID" value="GLS25397.1"/>
    <property type="molecule type" value="Genomic_DNA"/>
</dbReference>
<evidence type="ECO:0000256" key="1">
    <source>
        <dbReference type="SAM" id="MobiDB-lite"/>
    </source>
</evidence>
<feature type="signal peptide" evidence="2">
    <location>
        <begin position="1"/>
        <end position="21"/>
    </location>
</feature>
<feature type="compositionally biased region" description="Acidic residues" evidence="1">
    <location>
        <begin position="64"/>
        <end position="79"/>
    </location>
</feature>
<keyword evidence="4" id="KW-1185">Reference proteome</keyword>
<proteinExistence type="predicted"/>
<evidence type="ECO:0000256" key="2">
    <source>
        <dbReference type="SAM" id="SignalP"/>
    </source>
</evidence>
<gene>
    <name evidence="3" type="ORF">GCM10007877_11110</name>
</gene>
<keyword evidence="2" id="KW-0732">Signal</keyword>
<dbReference type="AlphaFoldDB" id="A0AA37T5U3"/>
<name>A0AA37T5U3_9GAMM</name>
<protein>
    <recommendedName>
        <fullName evidence="5">Lipoprotein</fullName>
    </recommendedName>
</protein>
<dbReference type="RefSeq" id="WP_232592099.1">
    <property type="nucleotide sequence ID" value="NZ_BSPD01000030.1"/>
</dbReference>